<keyword evidence="3" id="KW-1185">Reference proteome</keyword>
<dbReference type="RefSeq" id="WP_025281321.1">
    <property type="nucleotide sequence ID" value="NZ_CP007268.1"/>
</dbReference>
<dbReference type="OrthoDB" id="9801954at2"/>
<feature type="compositionally biased region" description="Basic and acidic residues" evidence="1">
    <location>
        <begin position="754"/>
        <end position="766"/>
    </location>
</feature>
<dbReference type="AlphaFoldDB" id="W8L4S6"/>
<dbReference type="HOGENOM" id="CLU_005003_3_0_6"/>
<reference evidence="2 3" key="1">
    <citation type="journal article" date="2014" name="J Genomics">
        <title>Draft Genome Sequence of the Extremely Halophilic Phototrophic Purple Sulfur Bacterium Halorhodospira halochloris.</title>
        <authorList>
            <person name="Singh K.S."/>
            <person name="Kirksey J."/>
            <person name="Hoff W.D."/>
            <person name="Deole R."/>
        </authorList>
    </citation>
    <scope>NUCLEOTIDE SEQUENCE [LARGE SCALE GENOMIC DNA]</scope>
    <source>
        <strain evidence="2 3">A</strain>
    </source>
</reference>
<dbReference type="PANTHER" id="PTHR43179:SF7">
    <property type="entry name" value="RHAMNOSYLTRANSFERASE WBBL"/>
    <property type="match status" value="1"/>
</dbReference>
<gene>
    <name evidence="2" type="ORF">M911_06805</name>
</gene>
<dbReference type="CDD" id="cd04186">
    <property type="entry name" value="GT_2_like_c"/>
    <property type="match status" value="1"/>
</dbReference>
<protein>
    <submittedName>
        <fullName evidence="2">Glycosyl transferase</fullName>
    </submittedName>
</protein>
<dbReference type="GO" id="GO:0016740">
    <property type="term" value="F:transferase activity"/>
    <property type="evidence" value="ECO:0007669"/>
    <property type="project" value="UniProtKB-KW"/>
</dbReference>
<dbReference type="SUPFAM" id="SSF53448">
    <property type="entry name" value="Nucleotide-diphospho-sugar transferases"/>
    <property type="match status" value="1"/>
</dbReference>
<feature type="region of interest" description="Disordered" evidence="1">
    <location>
        <begin position="739"/>
        <end position="766"/>
    </location>
</feature>
<keyword evidence="2" id="KW-0808">Transferase</keyword>
<dbReference type="Proteomes" id="UP000019442">
    <property type="component" value="Chromosome"/>
</dbReference>
<accession>W8L4S6</accession>
<evidence type="ECO:0000313" key="2">
    <source>
        <dbReference type="EMBL" id="AHK78910.1"/>
    </source>
</evidence>
<dbReference type="Pfam" id="PF13641">
    <property type="entry name" value="Glyco_tranf_2_3"/>
    <property type="match status" value="1"/>
</dbReference>
<evidence type="ECO:0000256" key="1">
    <source>
        <dbReference type="SAM" id="MobiDB-lite"/>
    </source>
</evidence>
<evidence type="ECO:0000313" key="3">
    <source>
        <dbReference type="Proteomes" id="UP000019442"/>
    </source>
</evidence>
<proteinExistence type="predicted"/>
<dbReference type="Gene3D" id="3.90.550.10">
    <property type="entry name" value="Spore Coat Polysaccharide Biosynthesis Protein SpsA, Chain A"/>
    <property type="match status" value="1"/>
</dbReference>
<dbReference type="EMBL" id="CP007268">
    <property type="protein sequence ID" value="AHK78910.1"/>
    <property type="molecule type" value="Genomic_DNA"/>
</dbReference>
<dbReference type="PANTHER" id="PTHR43179">
    <property type="entry name" value="RHAMNOSYLTRANSFERASE WBBL"/>
    <property type="match status" value="1"/>
</dbReference>
<dbReference type="InterPro" id="IPR029044">
    <property type="entry name" value="Nucleotide-diphossugar_trans"/>
</dbReference>
<organism evidence="2 3">
    <name type="scientific">Ectothiorhodospira haloalkaliphila</name>
    <dbReference type="NCBI Taxonomy" id="421628"/>
    <lineage>
        <taxon>Bacteria</taxon>
        <taxon>Pseudomonadati</taxon>
        <taxon>Pseudomonadota</taxon>
        <taxon>Gammaproteobacteria</taxon>
        <taxon>Chromatiales</taxon>
        <taxon>Ectothiorhodospiraceae</taxon>
        <taxon>Ectothiorhodospira</taxon>
    </lineage>
</organism>
<name>W8L4S6_9GAMM</name>
<reference evidence="3" key="2">
    <citation type="submission" date="2014-02" db="EMBL/GenBank/DDBJ databases">
        <title>Draft Genome Sequence of extremely halophilic bacteria Halorhodospira halochloris.</title>
        <authorList>
            <person name="Singh K.S."/>
        </authorList>
    </citation>
    <scope>NUCLEOTIDE SEQUENCE [LARGE SCALE GENOMIC DNA]</scope>
    <source>
        <strain evidence="3">A</strain>
    </source>
</reference>
<sequence length="802" mass="89969">MKPSQQSHHTDTEPRYTGALTALHADILQGWAYDRHAPDVRLAVEIYLDGACVSVARADQYESHPIEGDGFHGFSIALAQRWLENARQITARIANQGPWLDGTLSLSPETRDALPHTSHLPLTQVWQSPGLRLSGWVIDPNQPERHVHLVVREQDRILARAVANRPYPALQHRPSHDHGFDIQLPWELADGTLHELHLESDLGTSLTRAPLRICEHPTGLEGLLRQHWPTSSKHAPARELILRLAHEQDLRAPRTLGFALYPQWYACHQATLHGAPQKRQRPPRIGVMLLADSQDPALQRSQQSLQQPDIRLEGGVVRAPLNQAPEAARMLLERGAQMILPLQAGDRIAKHGLARLLYAWHTASKTQEPAWLFGDCDQDGPDGERTHPWFKPCWDPDLFMGADLFTPGAIFSAEIINSALQTLKDHWDIPEPPDWQALLAAIALNTTHTQARVIHVPQVVYHRSSQRPHCPSRYPADPRRERAIHWMARQMNPNATVSQVPGFPALHRTHWPLPPNPPRVSLIIPTRDRVDLLRPCLEGLLGRTDYPNLEILVVDNESTCPATLAYLEELTQHGVRVLKYPHPFNYSAINNHAVTQATGTLIGLLNNDVVVQHPDWLGQMVAHLQRPGVGAVGAKLLWPNGMVQHGGVVLGINGLAAHTGNFWHEDDPGYLGINQLTRRQTAVTAACLLLPRAVYQNVGGLDEKAFPVAFNDVDLCLKIRQSGHEILWTPAARLIHAESASRGKDEQAQQAARARREQQHLRERWPKQTEADRYYHPCLNHDWASGPYQGLHAINQLPLIRE</sequence>
<dbReference type="KEGG" id="hhc:M911_06805"/>